<evidence type="ECO:0000259" key="9">
    <source>
        <dbReference type="PROSITE" id="PS51046"/>
    </source>
</evidence>
<dbReference type="PANTHER" id="PTHR13723:SF278">
    <property type="entry name" value="ADAM METALLOPEPTIDASE WITH THROMBOSPONDIN TYPE 1 MOTIF A, ISOFORM B"/>
    <property type="match status" value="1"/>
</dbReference>
<dbReference type="PRINTS" id="PR01857">
    <property type="entry name" value="ADAMTSFAMILY"/>
</dbReference>
<dbReference type="InterPro" id="IPR045371">
    <property type="entry name" value="ADAMTS_CR_3"/>
</dbReference>
<dbReference type="Gene3D" id="2.60.120.830">
    <property type="match status" value="1"/>
</dbReference>
<reference evidence="10" key="2">
    <citation type="submission" date="2021-08" db="EMBL/GenBank/DDBJ databases">
        <authorList>
            <person name="Eriksson T."/>
        </authorList>
    </citation>
    <scope>NUCLEOTIDE SEQUENCE</scope>
    <source>
        <strain evidence="10">Stoneville</strain>
        <tissue evidence="10">Whole head</tissue>
    </source>
</reference>
<evidence type="ECO:0000256" key="4">
    <source>
        <dbReference type="ARBA" id="ARBA00022729"/>
    </source>
</evidence>
<evidence type="ECO:0000256" key="2">
    <source>
        <dbReference type="ARBA" id="ARBA00022525"/>
    </source>
</evidence>
<dbReference type="Gene3D" id="2.20.100.10">
    <property type="entry name" value="Thrombospondin type-1 (TSP1) repeat"/>
    <property type="match status" value="7"/>
</dbReference>
<dbReference type="SUPFAM" id="SSF82895">
    <property type="entry name" value="TSP-1 type 1 repeat"/>
    <property type="match status" value="8"/>
</dbReference>
<name>A0A8J6HD58_TENMO</name>
<proteinExistence type="predicted"/>
<dbReference type="GO" id="GO:0006508">
    <property type="term" value="P:proteolysis"/>
    <property type="evidence" value="ECO:0007669"/>
    <property type="project" value="TreeGrafter"/>
</dbReference>
<dbReference type="InterPro" id="IPR013273">
    <property type="entry name" value="ADAMTS/ADAMTS-like"/>
</dbReference>
<dbReference type="PROSITE" id="PS50092">
    <property type="entry name" value="TSP1"/>
    <property type="match status" value="9"/>
</dbReference>
<evidence type="ECO:0000313" key="10">
    <source>
        <dbReference type="EMBL" id="KAH0812509.1"/>
    </source>
</evidence>
<evidence type="ECO:0000256" key="6">
    <source>
        <dbReference type="ARBA" id="ARBA00023157"/>
    </source>
</evidence>
<keyword evidence="11" id="KW-1185">Reference proteome</keyword>
<feature type="disulfide bond" evidence="7">
    <location>
        <begin position="15"/>
        <end position="52"/>
    </location>
</feature>
<evidence type="ECO:0000256" key="5">
    <source>
        <dbReference type="ARBA" id="ARBA00022737"/>
    </source>
</evidence>
<comment type="subcellular location">
    <subcellularLocation>
        <location evidence="1">Secreted</location>
    </subcellularLocation>
</comment>
<dbReference type="GO" id="GO:0005576">
    <property type="term" value="C:extracellular region"/>
    <property type="evidence" value="ECO:0007669"/>
    <property type="project" value="UniProtKB-SubCell"/>
</dbReference>
<sequence length="1491" mass="171051">MILRKRNVLNWWSECSRTCGGGVKQTTRFCDSPVPRNGGSYCTGRSLQYASCSTQSCGTDVPDFREVQCSQFDGATKNLANLTKDVQWVPKYGLSKREDLCKLFCRPKNSNAYYPLKDKVADGTKCGLNSFDICVNGVCRPGGCDNKLNSMMVLDECGICGGDNSKCEEITGNYNISMTGYKTVLRIPKGSSNIDIRQNANNDTKYLVLEDGETGEYVLNSKTMIAPQQKDVIFGGVIISYSGSSAAVERITIPKNHRLTKDLVLCVLSVGDASSPDITYRYIINKASAPRYGWRLYRNKWSKCNSICSGSQYMKPVCVELATNKEQPESYCPEHEKQHHMQKQECNVHCQLRWNVVSRGPCSVNCGNGVRSVHYQCVKIDTTKENYEHYHEAVDHKHCNILPKPATVEMCHGRCESTRWEYTNWSECSASCGGGSQRRTANCVDNNSRIIDDSLCGSEKFTEQRCNVQKCPVWESREWTPCSVTCGRGFRTKPYFCHVDGKILDPSACDSRQRRVEEEECFPRPCAGWSIGSWGECSASCGDGLATRQVVCHDLDDKQPIPDAFCAGILKPNETKLCKVGDCAKALPYQRRFDHSNDIMANTIVSYERGFRWVTGAWSRCSKPCGTGVTSRRVACRNDLGEESDRYCAKIVVPVVTIECNTQPCPQWEYGGWSDCDGNCERRRQVTCRNSTGHFVGDAQCAKETKPPVITKCKLTECPRFSGDYFNSRRYKWTVGKWKRCSTTCGEGQKHRQVVCEDVKLQRVLVDQFCDHLPKPKTTTRCEKYSCDYAWITSPWSQCSAVCGKGMQHRNVTCHKVYQRGAVNPHPLDFDKARPNDYCNLYEKPAESAMCTTNHCNELYVWRSDPWKEVSPETTPVLVILTDKSPQCSYSCGKKGRRTRQVYCVNVKTGQKVEKRQCPRHSKPRRRVKCNQWRCLFKSCKEIQHHTKTRMNKDYLITIRNRPAWVYCYKMDTNQPEEYITLNGDSMNFAENYDKRLTNPHSCPYEGRRFDGCDCLPIGPDRSGYTTFWKVRLNITSLRIMGDDFTFSRQNSGTKVPYGTAGDCYSASEGCAQGRFSVDLRGTSFRLARNVRWHSIGKYATAKIDTFERRTVGLCGGYCGNCVPEPGIEDSGQEREGMPKSPKARKESSKREREEGRMSEEGLNPFRKSSRTKRSPSRGEERNQSKEIEKKIKTVLREIEEDMAGIVEESRARRKELAAAREKEGEQEREDMLKSSEVRKESSKREREEGRTSKEGKNPLRNSSRTRRSPNRSEEENKSKEMDKEMKTTMIREMREEIKTLRKELAAVREENGELRKELATVREERRGRDEKEQLEKADWMKRMEMIEEKMEQREKKERKNNVIITGIGAISGNIEKGVEEWLEREIGVKVNVKEAFKINKDKMMLAKIESWEQKKNIMLSKSKLKEKKGERMYIDDDLTKEERETQKKLRELAREERDRGKRVKIGYRKIQINGDWFRWDKRQEKLNKIC</sequence>
<evidence type="ECO:0000256" key="3">
    <source>
        <dbReference type="ARBA" id="ARBA00022723"/>
    </source>
</evidence>
<dbReference type="GO" id="GO:0031012">
    <property type="term" value="C:extracellular matrix"/>
    <property type="evidence" value="ECO:0007669"/>
    <property type="project" value="TreeGrafter"/>
</dbReference>
<keyword evidence="5" id="KW-0677">Repeat</keyword>
<dbReference type="InterPro" id="IPR036383">
    <property type="entry name" value="TSP1_rpt_sf"/>
</dbReference>
<evidence type="ECO:0000256" key="1">
    <source>
        <dbReference type="ARBA" id="ARBA00004613"/>
    </source>
</evidence>
<feature type="region of interest" description="Disordered" evidence="8">
    <location>
        <begin position="1211"/>
        <end position="1288"/>
    </location>
</feature>
<feature type="domain" description="GON" evidence="9">
    <location>
        <begin position="936"/>
        <end position="1135"/>
    </location>
</feature>
<feature type="compositionally biased region" description="Basic and acidic residues" evidence="8">
    <location>
        <begin position="1211"/>
        <end position="1258"/>
    </location>
</feature>
<evidence type="ECO:0000313" key="11">
    <source>
        <dbReference type="Proteomes" id="UP000719412"/>
    </source>
</evidence>
<feature type="compositionally biased region" description="Basic and acidic residues" evidence="8">
    <location>
        <begin position="1271"/>
        <end position="1288"/>
    </location>
</feature>
<dbReference type="FunFam" id="2.20.100.10:FF:000005">
    <property type="entry name" value="ADAM metallopeptidase with thrombospondin type 1 motif 9"/>
    <property type="match status" value="3"/>
</dbReference>
<dbReference type="Proteomes" id="UP000719412">
    <property type="component" value="Unassembled WGS sequence"/>
</dbReference>
<dbReference type="SMART" id="SM00209">
    <property type="entry name" value="TSP1"/>
    <property type="match status" value="9"/>
</dbReference>
<evidence type="ECO:0000256" key="8">
    <source>
        <dbReference type="SAM" id="MobiDB-lite"/>
    </source>
</evidence>
<protein>
    <recommendedName>
        <fullName evidence="9">GON domain-containing protein</fullName>
    </recommendedName>
</protein>
<dbReference type="Pfam" id="PF19030">
    <property type="entry name" value="TSP1_ADAMTS"/>
    <property type="match status" value="8"/>
</dbReference>
<dbReference type="InterPro" id="IPR010294">
    <property type="entry name" value="ADAMTS_spacer1"/>
</dbReference>
<dbReference type="InterPro" id="IPR050439">
    <property type="entry name" value="ADAMTS_ADAMTS-like"/>
</dbReference>
<dbReference type="GO" id="GO:0030198">
    <property type="term" value="P:extracellular matrix organization"/>
    <property type="evidence" value="ECO:0007669"/>
    <property type="project" value="InterPro"/>
</dbReference>
<feature type="disulfide bond" evidence="7">
    <location>
        <begin position="30"/>
        <end position="42"/>
    </location>
</feature>
<keyword evidence="4" id="KW-0732">Signal</keyword>
<keyword evidence="3" id="KW-0479">Metal-binding</keyword>
<dbReference type="PANTHER" id="PTHR13723">
    <property type="entry name" value="ADAMTS A DISINTEGRIN AND METALLOPROTEASE WITH THROMBOSPONDIN MOTIFS PROTEASE"/>
    <property type="match status" value="1"/>
</dbReference>
<dbReference type="EMBL" id="JABDTM020025985">
    <property type="protein sequence ID" value="KAH0812509.1"/>
    <property type="molecule type" value="Genomic_DNA"/>
</dbReference>
<reference evidence="10" key="1">
    <citation type="journal article" date="2020" name="J Insects Food Feed">
        <title>The yellow mealworm (Tenebrio molitor) genome: a resource for the emerging insects as food and feed industry.</title>
        <authorList>
            <person name="Eriksson T."/>
            <person name="Andere A."/>
            <person name="Kelstrup H."/>
            <person name="Emery V."/>
            <person name="Picard C."/>
        </authorList>
    </citation>
    <scope>NUCLEOTIDE SEQUENCE</scope>
    <source>
        <strain evidence="10">Stoneville</strain>
        <tissue evidence="10">Whole head</tissue>
    </source>
</reference>
<dbReference type="Pfam" id="PF08685">
    <property type="entry name" value="GON"/>
    <property type="match status" value="1"/>
</dbReference>
<dbReference type="GO" id="GO:0008270">
    <property type="term" value="F:zinc ion binding"/>
    <property type="evidence" value="ECO:0007669"/>
    <property type="project" value="InterPro"/>
</dbReference>
<evidence type="ECO:0000256" key="7">
    <source>
        <dbReference type="PIRSR" id="PIRSR613273-3"/>
    </source>
</evidence>
<comment type="caution">
    <text evidence="10">The sequence shown here is derived from an EMBL/GenBank/DDBJ whole genome shotgun (WGS) entry which is preliminary data.</text>
</comment>
<organism evidence="10 11">
    <name type="scientific">Tenebrio molitor</name>
    <name type="common">Yellow mealworm beetle</name>
    <dbReference type="NCBI Taxonomy" id="7067"/>
    <lineage>
        <taxon>Eukaryota</taxon>
        <taxon>Metazoa</taxon>
        <taxon>Ecdysozoa</taxon>
        <taxon>Arthropoda</taxon>
        <taxon>Hexapoda</taxon>
        <taxon>Insecta</taxon>
        <taxon>Pterygota</taxon>
        <taxon>Neoptera</taxon>
        <taxon>Endopterygota</taxon>
        <taxon>Coleoptera</taxon>
        <taxon>Polyphaga</taxon>
        <taxon>Cucujiformia</taxon>
        <taxon>Tenebrionidae</taxon>
        <taxon>Tenebrio</taxon>
    </lineage>
</organism>
<accession>A0A8J6HD58</accession>
<dbReference type="Pfam" id="PF19236">
    <property type="entry name" value="ADAMTS_CR_3"/>
    <property type="match status" value="1"/>
</dbReference>
<feature type="region of interest" description="Disordered" evidence="8">
    <location>
        <begin position="1126"/>
        <end position="1189"/>
    </location>
</feature>
<dbReference type="GO" id="GO:0004222">
    <property type="term" value="F:metalloendopeptidase activity"/>
    <property type="evidence" value="ECO:0007669"/>
    <property type="project" value="InterPro"/>
</dbReference>
<dbReference type="FunFam" id="2.20.100.10:FF:000001">
    <property type="entry name" value="semaphorin-5A isoform X1"/>
    <property type="match status" value="1"/>
</dbReference>
<keyword evidence="2" id="KW-0964">Secreted</keyword>
<dbReference type="InterPro" id="IPR012314">
    <property type="entry name" value="Pept_M12B_GON-ADAMTSs"/>
</dbReference>
<gene>
    <name evidence="10" type="ORF">GEV33_010281</name>
</gene>
<feature type="disulfide bond" evidence="7">
    <location>
        <begin position="19"/>
        <end position="57"/>
    </location>
</feature>
<dbReference type="Pfam" id="PF05986">
    <property type="entry name" value="ADAMTS_spacer1"/>
    <property type="match status" value="1"/>
</dbReference>
<dbReference type="PROSITE" id="PS51046">
    <property type="entry name" value="GON"/>
    <property type="match status" value="1"/>
</dbReference>
<feature type="compositionally biased region" description="Basic and acidic residues" evidence="8">
    <location>
        <begin position="1132"/>
        <end position="1160"/>
    </location>
</feature>
<feature type="compositionally biased region" description="Basic and acidic residues" evidence="8">
    <location>
        <begin position="1177"/>
        <end position="1189"/>
    </location>
</feature>
<dbReference type="Pfam" id="PF00090">
    <property type="entry name" value="TSP_1"/>
    <property type="match status" value="1"/>
</dbReference>
<keyword evidence="6 7" id="KW-1015">Disulfide bond</keyword>
<dbReference type="InterPro" id="IPR000884">
    <property type="entry name" value="TSP1_rpt"/>
</dbReference>